<evidence type="ECO:0000313" key="1">
    <source>
        <dbReference type="EMBL" id="MBX38328.1"/>
    </source>
</evidence>
<reference evidence="1" key="1">
    <citation type="submission" date="2018-02" db="EMBL/GenBank/DDBJ databases">
        <title>Rhizophora mucronata_Transcriptome.</title>
        <authorList>
            <person name="Meera S.P."/>
            <person name="Sreeshan A."/>
            <person name="Augustine A."/>
        </authorList>
    </citation>
    <scope>NUCLEOTIDE SEQUENCE</scope>
    <source>
        <tissue evidence="1">Leaf</tissue>
    </source>
</reference>
<protein>
    <submittedName>
        <fullName evidence="1">Uncharacterized protein</fullName>
    </submittedName>
</protein>
<accession>A0A2P2N770</accession>
<proteinExistence type="predicted"/>
<dbReference type="AlphaFoldDB" id="A0A2P2N770"/>
<sequence>MDPFTLVSVGRQMKSGKFCPTAGLFFRRHVDGAVGREVTSPVGFFLPLFLFPYQRKRSCGNGDNVATLQAYPTVPRVFYYIFYERN</sequence>
<dbReference type="EMBL" id="GGEC01057844">
    <property type="protein sequence ID" value="MBX38328.1"/>
    <property type="molecule type" value="Transcribed_RNA"/>
</dbReference>
<name>A0A2P2N770_RHIMU</name>
<organism evidence="1">
    <name type="scientific">Rhizophora mucronata</name>
    <name type="common">Asiatic mangrove</name>
    <dbReference type="NCBI Taxonomy" id="61149"/>
    <lineage>
        <taxon>Eukaryota</taxon>
        <taxon>Viridiplantae</taxon>
        <taxon>Streptophyta</taxon>
        <taxon>Embryophyta</taxon>
        <taxon>Tracheophyta</taxon>
        <taxon>Spermatophyta</taxon>
        <taxon>Magnoliopsida</taxon>
        <taxon>eudicotyledons</taxon>
        <taxon>Gunneridae</taxon>
        <taxon>Pentapetalae</taxon>
        <taxon>rosids</taxon>
        <taxon>fabids</taxon>
        <taxon>Malpighiales</taxon>
        <taxon>Rhizophoraceae</taxon>
        <taxon>Rhizophora</taxon>
    </lineage>
</organism>